<reference evidence="2" key="1">
    <citation type="journal article" date="2016" name="Front. Microbiol.">
        <title>Genome Sequence of the Piezophilic, Mesophilic Sulfate-Reducing Bacterium Desulfovibrio indicus J2T.</title>
        <authorList>
            <person name="Cao J."/>
            <person name="Maignien L."/>
            <person name="Shao Z."/>
            <person name="Alain K."/>
            <person name="Jebbar M."/>
        </authorList>
    </citation>
    <scope>NUCLEOTIDE SEQUENCE</scope>
    <source>
        <strain evidence="2">NBRC 103626</strain>
    </source>
</reference>
<sequence length="188" mass="20346">MDEELFYFLGLLDKVGSPAALIDQRGNIVEYNMLARQLIRADDIDMSQPGGKPFTGRTIQSVLTDMFGTVAFEHPSSNRRLAFQALDIVADDDTYRLMLLIDLTLRPKACGPALEKIFGLTVAEGRLAAELSNGIALASIARERKVSITTLRTQLASIFAKTGTSRQPELVALLAQVCRAPPAPGVAA</sequence>
<name>A0AA37HLX7_9HYPH</name>
<evidence type="ECO:0000313" key="2">
    <source>
        <dbReference type="EMBL" id="GJD78252.1"/>
    </source>
</evidence>
<dbReference type="GO" id="GO:0006355">
    <property type="term" value="P:regulation of DNA-templated transcription"/>
    <property type="evidence" value="ECO:0007669"/>
    <property type="project" value="InterPro"/>
</dbReference>
<gene>
    <name evidence="2" type="ORF">NBEOAGPD_1466</name>
</gene>
<dbReference type="RefSeq" id="WP_238301966.1">
    <property type="nucleotide sequence ID" value="NZ_BPQM01000029.1"/>
</dbReference>
<dbReference type="Proteomes" id="UP001055108">
    <property type="component" value="Unassembled WGS sequence"/>
</dbReference>
<dbReference type="SUPFAM" id="SSF46894">
    <property type="entry name" value="C-terminal effector domain of the bipartite response regulators"/>
    <property type="match status" value="1"/>
</dbReference>
<protein>
    <recommendedName>
        <fullName evidence="1">HTH luxR-type domain-containing protein</fullName>
    </recommendedName>
</protein>
<dbReference type="EMBL" id="BPQM01000029">
    <property type="protein sequence ID" value="GJD78252.1"/>
    <property type="molecule type" value="Genomic_DNA"/>
</dbReference>
<dbReference type="InterPro" id="IPR036388">
    <property type="entry name" value="WH-like_DNA-bd_sf"/>
</dbReference>
<feature type="domain" description="HTH luxR-type" evidence="1">
    <location>
        <begin position="117"/>
        <end position="174"/>
    </location>
</feature>
<dbReference type="Gene3D" id="1.10.10.10">
    <property type="entry name" value="Winged helix-like DNA-binding domain superfamily/Winged helix DNA-binding domain"/>
    <property type="match status" value="1"/>
</dbReference>
<dbReference type="GO" id="GO:0003677">
    <property type="term" value="F:DNA binding"/>
    <property type="evidence" value="ECO:0007669"/>
    <property type="project" value="InterPro"/>
</dbReference>
<accession>A0AA37HLX7</accession>
<evidence type="ECO:0000259" key="1">
    <source>
        <dbReference type="SMART" id="SM00421"/>
    </source>
</evidence>
<dbReference type="SMART" id="SM00421">
    <property type="entry name" value="HTH_LUXR"/>
    <property type="match status" value="1"/>
</dbReference>
<proteinExistence type="predicted"/>
<reference evidence="2" key="2">
    <citation type="submission" date="2021-08" db="EMBL/GenBank/DDBJ databases">
        <authorList>
            <person name="Tani A."/>
            <person name="Ola A."/>
            <person name="Ogura Y."/>
            <person name="Katsura K."/>
            <person name="Hayashi T."/>
        </authorList>
    </citation>
    <scope>NUCLEOTIDE SEQUENCE</scope>
    <source>
        <strain evidence="2">NBRC 103626</strain>
    </source>
</reference>
<comment type="caution">
    <text evidence="2">The sequence shown here is derived from an EMBL/GenBank/DDBJ whole genome shotgun (WGS) entry which is preliminary data.</text>
</comment>
<dbReference type="InterPro" id="IPR000792">
    <property type="entry name" value="Tscrpt_reg_LuxR_C"/>
</dbReference>
<organism evidence="2 3">
    <name type="scientific">Methylobacterium gregans</name>
    <dbReference type="NCBI Taxonomy" id="374424"/>
    <lineage>
        <taxon>Bacteria</taxon>
        <taxon>Pseudomonadati</taxon>
        <taxon>Pseudomonadota</taxon>
        <taxon>Alphaproteobacteria</taxon>
        <taxon>Hyphomicrobiales</taxon>
        <taxon>Methylobacteriaceae</taxon>
        <taxon>Methylobacterium</taxon>
    </lineage>
</organism>
<keyword evidence="3" id="KW-1185">Reference proteome</keyword>
<evidence type="ECO:0000313" key="3">
    <source>
        <dbReference type="Proteomes" id="UP001055108"/>
    </source>
</evidence>
<dbReference type="AlphaFoldDB" id="A0AA37HLX7"/>
<dbReference type="InterPro" id="IPR016032">
    <property type="entry name" value="Sig_transdc_resp-reg_C-effctor"/>
</dbReference>